<evidence type="ECO:0008006" key="3">
    <source>
        <dbReference type="Google" id="ProtNLM"/>
    </source>
</evidence>
<keyword evidence="2" id="KW-1185">Reference proteome</keyword>
<dbReference type="Proteomes" id="UP000008141">
    <property type="component" value="Unassembled WGS sequence"/>
</dbReference>
<dbReference type="OrthoDB" id="507128at2759"/>
<dbReference type="AlphaFoldDB" id="E1ZSR7"/>
<evidence type="ECO:0000313" key="2">
    <source>
        <dbReference type="Proteomes" id="UP000008141"/>
    </source>
</evidence>
<evidence type="ECO:0000313" key="1">
    <source>
        <dbReference type="EMBL" id="EFN51155.1"/>
    </source>
</evidence>
<accession>E1ZSR7</accession>
<sequence>MNVAVNATPGGGLASRRYSLFASGWLRPDGTSWGRPTGLARLPDGSLLLGDNRANCVYRIWYRPPSPPPRPPR</sequence>
<dbReference type="KEGG" id="cvr:CHLNCDRAFT_28329"/>
<dbReference type="RefSeq" id="XP_005843257.1">
    <property type="nucleotide sequence ID" value="XM_005843195.1"/>
</dbReference>
<name>E1ZSR7_CHLVA</name>
<organism evidence="2">
    <name type="scientific">Chlorella variabilis</name>
    <name type="common">Green alga</name>
    <dbReference type="NCBI Taxonomy" id="554065"/>
    <lineage>
        <taxon>Eukaryota</taxon>
        <taxon>Viridiplantae</taxon>
        <taxon>Chlorophyta</taxon>
        <taxon>core chlorophytes</taxon>
        <taxon>Trebouxiophyceae</taxon>
        <taxon>Chlorellales</taxon>
        <taxon>Chlorellaceae</taxon>
        <taxon>Chlorella clade</taxon>
        <taxon>Chlorella</taxon>
    </lineage>
</organism>
<proteinExistence type="predicted"/>
<dbReference type="InParanoid" id="E1ZSR7"/>
<reference evidence="1 2" key="1">
    <citation type="journal article" date="2010" name="Plant Cell">
        <title>The Chlorella variabilis NC64A genome reveals adaptation to photosymbiosis, coevolution with viruses, and cryptic sex.</title>
        <authorList>
            <person name="Blanc G."/>
            <person name="Duncan G."/>
            <person name="Agarkova I."/>
            <person name="Borodovsky M."/>
            <person name="Gurnon J."/>
            <person name="Kuo A."/>
            <person name="Lindquist E."/>
            <person name="Lucas S."/>
            <person name="Pangilinan J."/>
            <person name="Polle J."/>
            <person name="Salamov A."/>
            <person name="Terry A."/>
            <person name="Yamada T."/>
            <person name="Dunigan D.D."/>
            <person name="Grigoriev I.V."/>
            <person name="Claverie J.M."/>
            <person name="Van Etten J.L."/>
        </authorList>
    </citation>
    <scope>NUCLEOTIDE SEQUENCE [LARGE SCALE GENOMIC DNA]</scope>
    <source>
        <strain evidence="1 2">NC64A</strain>
    </source>
</reference>
<protein>
    <recommendedName>
        <fullName evidence="3">Strictosidine synthase conserved region domain-containing protein</fullName>
    </recommendedName>
</protein>
<gene>
    <name evidence="1" type="ORF">CHLNCDRAFT_28329</name>
</gene>
<dbReference type="EMBL" id="GL433867">
    <property type="protein sequence ID" value="EFN51155.1"/>
    <property type="molecule type" value="Genomic_DNA"/>
</dbReference>
<dbReference type="GeneID" id="17350631"/>